<dbReference type="EMBL" id="JAGGKS010000005">
    <property type="protein sequence ID" value="MBP1926137.1"/>
    <property type="molecule type" value="Genomic_DNA"/>
</dbReference>
<evidence type="ECO:0000256" key="3">
    <source>
        <dbReference type="ARBA" id="ARBA00022475"/>
    </source>
</evidence>
<name>A0ABS4GEL3_9FIRM</name>
<dbReference type="RefSeq" id="WP_209511867.1">
    <property type="nucleotide sequence ID" value="NZ_JAGGKS010000005.1"/>
</dbReference>
<evidence type="ECO:0000256" key="1">
    <source>
        <dbReference type="ARBA" id="ARBA00004651"/>
    </source>
</evidence>
<evidence type="ECO:0000256" key="2">
    <source>
        <dbReference type="ARBA" id="ARBA00006448"/>
    </source>
</evidence>
<keyword evidence="6 7" id="KW-0472">Membrane</keyword>
<dbReference type="PANTHER" id="PTHR34582:SF6">
    <property type="entry name" value="UPF0702 TRANSMEMBRANE PROTEIN YCAP"/>
    <property type="match status" value="1"/>
</dbReference>
<dbReference type="InterPro" id="IPR023090">
    <property type="entry name" value="UPF0702_alpha/beta_dom_sf"/>
</dbReference>
<dbReference type="Proteomes" id="UP001519342">
    <property type="component" value="Unassembled WGS sequence"/>
</dbReference>
<evidence type="ECO:0000256" key="6">
    <source>
        <dbReference type="ARBA" id="ARBA00023136"/>
    </source>
</evidence>
<dbReference type="InterPro" id="IPR007353">
    <property type="entry name" value="DUF421"/>
</dbReference>
<comment type="caution">
    <text evidence="9">The sequence shown here is derived from an EMBL/GenBank/DDBJ whole genome shotgun (WGS) entry which is preliminary data.</text>
</comment>
<organism evidence="9 10">
    <name type="scientific">Sedimentibacter acidaminivorans</name>
    <dbReference type="NCBI Taxonomy" id="913099"/>
    <lineage>
        <taxon>Bacteria</taxon>
        <taxon>Bacillati</taxon>
        <taxon>Bacillota</taxon>
        <taxon>Tissierellia</taxon>
        <taxon>Sedimentibacter</taxon>
    </lineage>
</organism>
<gene>
    <name evidence="9" type="ORF">J2Z76_002001</name>
</gene>
<keyword evidence="5 7" id="KW-1133">Transmembrane helix</keyword>
<dbReference type="Gene3D" id="3.30.240.20">
    <property type="entry name" value="bsu07140 like domains"/>
    <property type="match status" value="2"/>
</dbReference>
<evidence type="ECO:0000259" key="8">
    <source>
        <dbReference type="Pfam" id="PF04239"/>
    </source>
</evidence>
<feature type="transmembrane region" description="Helical" evidence="7">
    <location>
        <begin position="6"/>
        <end position="23"/>
    </location>
</feature>
<feature type="transmembrane region" description="Helical" evidence="7">
    <location>
        <begin position="55"/>
        <end position="78"/>
    </location>
</feature>
<sequence>MIIVLFRTIILYGVVLISMRIMGKGELGDLQPFDLVVSLMLADLAIMPMEDLDAPLSYGITSITTIMFLQCLISYITLKSSNARKIICGRPSIIIDHGKFNTKEMNKLRVNVNDVLGQMRLKGYYNVEDIDYLIMETNGEMSIIGPTEAPGVKCNRIPISVILDSKVMYKNLEKFKIEENKLDEELRKNNLKLNEIIYGFVDENDKFVFYKR</sequence>
<feature type="domain" description="YetF C-terminal" evidence="8">
    <location>
        <begin position="79"/>
        <end position="199"/>
    </location>
</feature>
<keyword evidence="4 7" id="KW-0812">Transmembrane</keyword>
<evidence type="ECO:0000256" key="5">
    <source>
        <dbReference type="ARBA" id="ARBA00022989"/>
    </source>
</evidence>
<keyword evidence="3" id="KW-1003">Cell membrane</keyword>
<dbReference type="Pfam" id="PF04239">
    <property type="entry name" value="DUF421"/>
    <property type="match status" value="1"/>
</dbReference>
<protein>
    <submittedName>
        <fullName evidence="9">Uncharacterized membrane protein YcaP (DUF421 family)</fullName>
    </submittedName>
</protein>
<evidence type="ECO:0000313" key="10">
    <source>
        <dbReference type="Proteomes" id="UP001519342"/>
    </source>
</evidence>
<evidence type="ECO:0000313" key="9">
    <source>
        <dbReference type="EMBL" id="MBP1926137.1"/>
    </source>
</evidence>
<accession>A0ABS4GEL3</accession>
<comment type="similarity">
    <text evidence="2">Belongs to the UPF0702 family.</text>
</comment>
<proteinExistence type="inferred from homology"/>
<evidence type="ECO:0000256" key="7">
    <source>
        <dbReference type="SAM" id="Phobius"/>
    </source>
</evidence>
<reference evidence="9 10" key="1">
    <citation type="submission" date="2021-03" db="EMBL/GenBank/DDBJ databases">
        <title>Genomic Encyclopedia of Type Strains, Phase IV (KMG-IV): sequencing the most valuable type-strain genomes for metagenomic binning, comparative biology and taxonomic classification.</title>
        <authorList>
            <person name="Goeker M."/>
        </authorList>
    </citation>
    <scope>NUCLEOTIDE SEQUENCE [LARGE SCALE GENOMIC DNA]</scope>
    <source>
        <strain evidence="9 10">DSM 24004</strain>
    </source>
</reference>
<evidence type="ECO:0000256" key="4">
    <source>
        <dbReference type="ARBA" id="ARBA00022692"/>
    </source>
</evidence>
<comment type="subcellular location">
    <subcellularLocation>
        <location evidence="1">Cell membrane</location>
        <topology evidence="1">Multi-pass membrane protein</topology>
    </subcellularLocation>
</comment>
<keyword evidence="10" id="KW-1185">Reference proteome</keyword>
<dbReference type="PANTHER" id="PTHR34582">
    <property type="entry name" value="UPF0702 TRANSMEMBRANE PROTEIN YCAP"/>
    <property type="match status" value="1"/>
</dbReference>